<evidence type="ECO:0000256" key="6">
    <source>
        <dbReference type="SAM" id="MobiDB-lite"/>
    </source>
</evidence>
<dbReference type="PROSITE" id="PS00108">
    <property type="entry name" value="PROTEIN_KINASE_ST"/>
    <property type="match status" value="1"/>
</dbReference>
<keyword evidence="4 5" id="KW-0067">ATP-binding</keyword>
<keyword evidence="2 5" id="KW-0547">Nucleotide-binding</keyword>
<dbReference type="InterPro" id="IPR017441">
    <property type="entry name" value="Protein_kinase_ATP_BS"/>
</dbReference>
<dbReference type="InterPro" id="IPR011047">
    <property type="entry name" value="Quinoprotein_ADH-like_sf"/>
</dbReference>
<dbReference type="Proteomes" id="UP000283128">
    <property type="component" value="Unassembled WGS sequence"/>
</dbReference>
<evidence type="ECO:0000256" key="4">
    <source>
        <dbReference type="ARBA" id="ARBA00022840"/>
    </source>
</evidence>
<dbReference type="Pfam" id="PF13360">
    <property type="entry name" value="PQQ_2"/>
    <property type="match status" value="1"/>
</dbReference>
<dbReference type="PROSITE" id="PS00107">
    <property type="entry name" value="PROTEIN_KINASE_ATP"/>
    <property type="match status" value="1"/>
</dbReference>
<dbReference type="Gene3D" id="2.130.10.10">
    <property type="entry name" value="YVTN repeat-like/Quinoprotein amine dehydrogenase"/>
    <property type="match status" value="1"/>
</dbReference>
<reference evidence="8 9" key="1">
    <citation type="submission" date="2019-01" db="EMBL/GenBank/DDBJ databases">
        <title>Genome sequences of Streptomyces and Rhizobium isolates collected from root and soil.</title>
        <authorList>
            <person name="Chhettri S."/>
            <person name="Sevigny J.L."/>
            <person name="Sen A."/>
            <person name="Ennis N."/>
            <person name="Tisa L."/>
        </authorList>
    </citation>
    <scope>NUCLEOTIDE SEQUENCE [LARGE SCALE GENOMIC DNA]</scope>
    <source>
        <strain evidence="8 9">San01</strain>
    </source>
</reference>
<dbReference type="SMART" id="SM00220">
    <property type="entry name" value="S_TKc"/>
    <property type="match status" value="1"/>
</dbReference>
<keyword evidence="3" id="KW-0418">Kinase</keyword>
<dbReference type="SUPFAM" id="SSF50998">
    <property type="entry name" value="Quinoprotein alcohol dehydrogenase-like"/>
    <property type="match status" value="2"/>
</dbReference>
<dbReference type="OrthoDB" id="3942780at2"/>
<feature type="region of interest" description="Disordered" evidence="6">
    <location>
        <begin position="353"/>
        <end position="384"/>
    </location>
</feature>
<dbReference type="Gene3D" id="1.10.510.10">
    <property type="entry name" value="Transferase(Phosphotransferase) domain 1"/>
    <property type="match status" value="1"/>
</dbReference>
<feature type="binding site" evidence="5">
    <location>
        <position position="59"/>
    </location>
    <ligand>
        <name>ATP</name>
        <dbReference type="ChEBI" id="CHEBI:30616"/>
    </ligand>
</feature>
<accession>A0A437PP35</accession>
<sequence>MGSMGAPMPGAEAAAGSEDMTVVLPATIGPYVVMRPLGGGGMGVVSLCRTTSGRLVAVKQVREEYADDPAFRSRFRREVAAARRVSGVFTVPVLDADTEGQRPWVASAYIPGPTLDQAVRVGGSFQEPALRALGTGLAEALQAIHGVGLVHRDLKPGNVLLAADGPRVIDFGISKALDETRLTGTGAMIGSPAFMAPEQIASSHDVGPEGDVFSLAGLLVYAACGEGPFGTGDEGALHRVLTAEPDLSGVPDALHPLLQRCLDKTPSRRPALDEVLSQLAPADPEALLVPSLREDLALRARDAELMAVAPPPPGMVPGAGRKEPRLGRRQALIGGLSVLGVLAAGGAAVVLTNTGGKDGGGRNPDSGKPLGSKGETLKLTDPPKPLWTAPGAASSAIPGLRAFGSVVVLTDSAYVAAFDASSGAVRWGHGTGADGQPVGGTDPLTTKGFILGMTDDEVLFYRMQVGGSFSVHYDVEDVDPATARPRRKASLTPGTMSPSQLLAGHGSTVYCLVNSTGSDTTVPSPGASPDYQFTQTAAAIDLDKGRVLWKRPYSAAIMRYAADRHGLYYTEDTDAGLTLHAVDAARGANRWSVKVPANRDSHLPAYVQGTELSSSLTVAGDLLITINLKGGMTAYDTASGRRRWALPMTAVTPPVVAGDLILANDTNHVYAVELRTGKLRWRRTSPVQLSPYSFNGGTIAASEQVTAVLFSTLAVTATGVSQNGGKGGCVVLRTSDGKELWALQEKPGRGAASPPASAIGAAIKALDTWSVAVHDSTVFVSGGGRLRAYRADAG</sequence>
<dbReference type="InterPro" id="IPR015943">
    <property type="entry name" value="WD40/YVTN_repeat-like_dom_sf"/>
</dbReference>
<evidence type="ECO:0000313" key="8">
    <source>
        <dbReference type="EMBL" id="RVU23919.1"/>
    </source>
</evidence>
<dbReference type="InterPro" id="IPR000719">
    <property type="entry name" value="Prot_kinase_dom"/>
</dbReference>
<gene>
    <name evidence="8" type="ORF">EOT10_17875</name>
</gene>
<dbReference type="PANTHER" id="PTHR43289">
    <property type="entry name" value="MITOGEN-ACTIVATED PROTEIN KINASE KINASE KINASE 20-RELATED"/>
    <property type="match status" value="1"/>
</dbReference>
<evidence type="ECO:0000256" key="2">
    <source>
        <dbReference type="ARBA" id="ARBA00022741"/>
    </source>
</evidence>
<dbReference type="InterPro" id="IPR018391">
    <property type="entry name" value="PQQ_b-propeller_rpt"/>
</dbReference>
<dbReference type="Gene3D" id="2.40.10.480">
    <property type="match status" value="1"/>
</dbReference>
<keyword evidence="1" id="KW-0808">Transferase</keyword>
<evidence type="ECO:0000256" key="5">
    <source>
        <dbReference type="PROSITE-ProRule" id="PRU10141"/>
    </source>
</evidence>
<name>A0A437PP35_9ACTN</name>
<dbReference type="AlphaFoldDB" id="A0A437PP35"/>
<organism evidence="8 9">
    <name type="scientific">Streptomyces antnestii</name>
    <dbReference type="NCBI Taxonomy" id="2494256"/>
    <lineage>
        <taxon>Bacteria</taxon>
        <taxon>Bacillati</taxon>
        <taxon>Actinomycetota</taxon>
        <taxon>Actinomycetes</taxon>
        <taxon>Kitasatosporales</taxon>
        <taxon>Streptomycetaceae</taxon>
        <taxon>Streptomyces</taxon>
    </lineage>
</organism>
<dbReference type="GO" id="GO:0005524">
    <property type="term" value="F:ATP binding"/>
    <property type="evidence" value="ECO:0007669"/>
    <property type="project" value="UniProtKB-UniRule"/>
</dbReference>
<dbReference type="CDD" id="cd14014">
    <property type="entry name" value="STKc_PknB_like"/>
    <property type="match status" value="1"/>
</dbReference>
<protein>
    <recommendedName>
        <fullName evidence="7">Protein kinase domain-containing protein</fullName>
    </recommendedName>
</protein>
<comment type="caution">
    <text evidence="8">The sequence shown here is derived from an EMBL/GenBank/DDBJ whole genome shotgun (WGS) entry which is preliminary data.</text>
</comment>
<evidence type="ECO:0000256" key="3">
    <source>
        <dbReference type="ARBA" id="ARBA00022777"/>
    </source>
</evidence>
<keyword evidence="9" id="KW-1185">Reference proteome</keyword>
<proteinExistence type="predicted"/>
<feature type="domain" description="Protein kinase" evidence="7">
    <location>
        <begin position="31"/>
        <end position="288"/>
    </location>
</feature>
<evidence type="ECO:0000256" key="1">
    <source>
        <dbReference type="ARBA" id="ARBA00022679"/>
    </source>
</evidence>
<dbReference type="PANTHER" id="PTHR43289:SF34">
    <property type="entry name" value="SERINE_THREONINE-PROTEIN KINASE YBDM-RELATED"/>
    <property type="match status" value="1"/>
</dbReference>
<evidence type="ECO:0000313" key="9">
    <source>
        <dbReference type="Proteomes" id="UP000283128"/>
    </source>
</evidence>
<dbReference type="EMBL" id="RZYA01000007">
    <property type="protein sequence ID" value="RVU23919.1"/>
    <property type="molecule type" value="Genomic_DNA"/>
</dbReference>
<dbReference type="GO" id="GO:0004674">
    <property type="term" value="F:protein serine/threonine kinase activity"/>
    <property type="evidence" value="ECO:0007669"/>
    <property type="project" value="TreeGrafter"/>
</dbReference>
<dbReference type="Gene3D" id="3.30.200.20">
    <property type="entry name" value="Phosphorylase Kinase, domain 1"/>
    <property type="match status" value="1"/>
</dbReference>
<dbReference type="SMART" id="SM00564">
    <property type="entry name" value="PQQ"/>
    <property type="match status" value="4"/>
</dbReference>
<dbReference type="InterPro" id="IPR008271">
    <property type="entry name" value="Ser/Thr_kinase_AS"/>
</dbReference>
<dbReference type="SUPFAM" id="SSF56112">
    <property type="entry name" value="Protein kinase-like (PK-like)"/>
    <property type="match status" value="1"/>
</dbReference>
<dbReference type="Pfam" id="PF00069">
    <property type="entry name" value="Pkinase"/>
    <property type="match status" value="1"/>
</dbReference>
<dbReference type="InterPro" id="IPR002372">
    <property type="entry name" value="PQQ_rpt_dom"/>
</dbReference>
<evidence type="ECO:0000259" key="7">
    <source>
        <dbReference type="PROSITE" id="PS50011"/>
    </source>
</evidence>
<dbReference type="PROSITE" id="PS50011">
    <property type="entry name" value="PROTEIN_KINASE_DOM"/>
    <property type="match status" value="1"/>
</dbReference>
<dbReference type="InterPro" id="IPR011009">
    <property type="entry name" value="Kinase-like_dom_sf"/>
</dbReference>